<evidence type="ECO:0000256" key="1">
    <source>
        <dbReference type="ARBA" id="ARBA00001927"/>
    </source>
</evidence>
<evidence type="ECO:0000256" key="8">
    <source>
        <dbReference type="SAM" id="MobiDB-lite"/>
    </source>
</evidence>
<evidence type="ECO:0000256" key="3">
    <source>
        <dbReference type="ARBA" id="ARBA00022723"/>
    </source>
</evidence>
<dbReference type="Proteomes" id="UP000695264">
    <property type="component" value="Unassembled WGS sequence"/>
</dbReference>
<keyword evidence="7" id="KW-0003">3Fe-4S</keyword>
<accession>A0ABX1BWY5</accession>
<evidence type="ECO:0000256" key="7">
    <source>
        <dbReference type="ARBA" id="ARBA00023291"/>
    </source>
</evidence>
<name>A0ABX1BWY5_9ACTN</name>
<sequence length="120" mass="12416">MAEKPRRAGTPGTAGTAGTPRPGAPRPGGRLSVDFAACDGHGLCAELLPELITLDEWGYPVLRATAVPSELAGDARRAVAACPVMALRFTRPPARHRHRAAGRSPAGGTRAERGTQSGAR</sequence>
<keyword evidence="6" id="KW-0411">Iron-sulfur</keyword>
<proteinExistence type="predicted"/>
<evidence type="ECO:0000256" key="5">
    <source>
        <dbReference type="ARBA" id="ARBA00023004"/>
    </source>
</evidence>
<dbReference type="InterPro" id="IPR051269">
    <property type="entry name" value="Fe-S_cluster_ET"/>
</dbReference>
<keyword evidence="4" id="KW-0249">Electron transport</keyword>
<dbReference type="Pfam" id="PF13459">
    <property type="entry name" value="Fer4_15"/>
    <property type="match status" value="1"/>
</dbReference>
<gene>
    <name evidence="9" type="ORF">HCK00_01110</name>
</gene>
<protein>
    <submittedName>
        <fullName evidence="9">Ferredoxin</fullName>
    </submittedName>
</protein>
<dbReference type="Gene3D" id="3.30.70.20">
    <property type="match status" value="1"/>
</dbReference>
<reference evidence="9 10" key="1">
    <citation type="submission" date="2020-03" db="EMBL/GenBank/DDBJ databases">
        <title>WGS of actinomycetes isolated from Thailand.</title>
        <authorList>
            <person name="Thawai C."/>
        </authorList>
    </citation>
    <scope>NUCLEOTIDE SEQUENCE [LARGE SCALE GENOMIC DNA]</scope>
    <source>
        <strain evidence="9 10">PLAI 1-29</strain>
    </source>
</reference>
<dbReference type="PANTHER" id="PTHR36923">
    <property type="entry name" value="FERREDOXIN"/>
    <property type="match status" value="1"/>
</dbReference>
<feature type="compositionally biased region" description="Low complexity" evidence="8">
    <location>
        <begin position="8"/>
        <end position="21"/>
    </location>
</feature>
<keyword evidence="2" id="KW-0813">Transport</keyword>
<dbReference type="EMBL" id="JAATEN010000001">
    <property type="protein sequence ID" value="NJP99193.1"/>
    <property type="molecule type" value="Genomic_DNA"/>
</dbReference>
<evidence type="ECO:0000313" key="9">
    <source>
        <dbReference type="EMBL" id="NJP99193.1"/>
    </source>
</evidence>
<keyword evidence="5" id="KW-0408">Iron</keyword>
<evidence type="ECO:0000256" key="4">
    <source>
        <dbReference type="ARBA" id="ARBA00022982"/>
    </source>
</evidence>
<evidence type="ECO:0000256" key="6">
    <source>
        <dbReference type="ARBA" id="ARBA00023014"/>
    </source>
</evidence>
<dbReference type="SUPFAM" id="SSF54862">
    <property type="entry name" value="4Fe-4S ferredoxins"/>
    <property type="match status" value="1"/>
</dbReference>
<keyword evidence="3" id="KW-0479">Metal-binding</keyword>
<organism evidence="9 10">
    <name type="scientific">Streptomyces zingiberis</name>
    <dbReference type="NCBI Taxonomy" id="2053010"/>
    <lineage>
        <taxon>Bacteria</taxon>
        <taxon>Bacillati</taxon>
        <taxon>Actinomycetota</taxon>
        <taxon>Actinomycetes</taxon>
        <taxon>Kitasatosporales</taxon>
        <taxon>Streptomycetaceae</taxon>
        <taxon>Streptomyces</taxon>
    </lineage>
</organism>
<evidence type="ECO:0000256" key="2">
    <source>
        <dbReference type="ARBA" id="ARBA00022448"/>
    </source>
</evidence>
<evidence type="ECO:0000313" key="10">
    <source>
        <dbReference type="Proteomes" id="UP000695264"/>
    </source>
</evidence>
<feature type="region of interest" description="Disordered" evidence="8">
    <location>
        <begin position="1"/>
        <end position="30"/>
    </location>
</feature>
<feature type="region of interest" description="Disordered" evidence="8">
    <location>
        <begin position="90"/>
        <end position="120"/>
    </location>
</feature>
<comment type="caution">
    <text evidence="9">The sequence shown here is derived from an EMBL/GenBank/DDBJ whole genome shotgun (WGS) entry which is preliminary data.</text>
</comment>
<dbReference type="PANTHER" id="PTHR36923:SF3">
    <property type="entry name" value="FERREDOXIN"/>
    <property type="match status" value="1"/>
</dbReference>
<keyword evidence="10" id="KW-1185">Reference proteome</keyword>
<comment type="cofactor">
    <cofactor evidence="1">
        <name>[3Fe-4S] cluster</name>
        <dbReference type="ChEBI" id="CHEBI:21137"/>
    </cofactor>
</comment>